<proteinExistence type="inferred from homology"/>
<keyword evidence="2" id="KW-1277">Toxin-antitoxin system</keyword>
<reference evidence="4" key="1">
    <citation type="submission" date="2016-10" db="EMBL/GenBank/DDBJ databases">
        <authorList>
            <person name="Varghese N."/>
            <person name="Submissions S."/>
        </authorList>
    </citation>
    <scope>NUCLEOTIDE SEQUENCE [LARGE SCALE GENOMIC DNA]</scope>
    <source>
        <strain evidence="4">XBD2006</strain>
    </source>
</reference>
<dbReference type="InterPro" id="IPR007337">
    <property type="entry name" value="RelB/DinJ"/>
</dbReference>
<evidence type="ECO:0000313" key="4">
    <source>
        <dbReference type="Proteomes" id="UP000183047"/>
    </source>
</evidence>
<dbReference type="GO" id="GO:0006351">
    <property type="term" value="P:DNA-templated transcription"/>
    <property type="evidence" value="ECO:0007669"/>
    <property type="project" value="TreeGrafter"/>
</dbReference>
<dbReference type="InterPro" id="IPR013321">
    <property type="entry name" value="Arc_rbn_hlx_hlx"/>
</dbReference>
<comment type="similarity">
    <text evidence="1">Belongs to the RelB/DinJ antitoxin family.</text>
</comment>
<dbReference type="RefSeq" id="WP_026654566.1">
    <property type="nucleotide sequence ID" value="NZ_FMUR01000024.1"/>
</dbReference>
<dbReference type="Pfam" id="PF04221">
    <property type="entry name" value="RelB"/>
    <property type="match status" value="1"/>
</dbReference>
<keyword evidence="4" id="KW-1185">Reference proteome</keyword>
<evidence type="ECO:0000313" key="3">
    <source>
        <dbReference type="EMBL" id="SCY54563.1"/>
    </source>
</evidence>
<protein>
    <submittedName>
        <fullName evidence="3">Addiction module antitoxin, RelB/DinJ family</fullName>
    </submittedName>
</protein>
<gene>
    <name evidence="3" type="ORF">SAMN02910451_03030</name>
</gene>
<evidence type="ECO:0000256" key="1">
    <source>
        <dbReference type="ARBA" id="ARBA00010562"/>
    </source>
</evidence>
<dbReference type="PANTHER" id="PTHR38781">
    <property type="entry name" value="ANTITOXIN DINJ-RELATED"/>
    <property type="match status" value="1"/>
</dbReference>
<sequence>MANTAPVYARIDTGLKENAEGILAQLGISPSEAIKMLYSQIVLVKGMPFQSKLPEVNHFSAQGITKSEFDAELQKGIDSIKNGRTHSVEDVDRMLAEEFGI</sequence>
<accession>A0A1G5GSP4</accession>
<dbReference type="Proteomes" id="UP000183047">
    <property type="component" value="Unassembled WGS sequence"/>
</dbReference>
<dbReference type="GO" id="GO:0006355">
    <property type="term" value="P:regulation of DNA-templated transcription"/>
    <property type="evidence" value="ECO:0007669"/>
    <property type="project" value="InterPro"/>
</dbReference>
<organism evidence="3 4">
    <name type="scientific">Butyrivibrio hungatei</name>
    <dbReference type="NCBI Taxonomy" id="185008"/>
    <lineage>
        <taxon>Bacteria</taxon>
        <taxon>Bacillati</taxon>
        <taxon>Bacillota</taxon>
        <taxon>Clostridia</taxon>
        <taxon>Lachnospirales</taxon>
        <taxon>Lachnospiraceae</taxon>
        <taxon>Butyrivibrio</taxon>
    </lineage>
</organism>
<dbReference type="AlphaFoldDB" id="A0A1G5GSP4"/>
<dbReference type="EMBL" id="FMUR01000024">
    <property type="protein sequence ID" value="SCY54563.1"/>
    <property type="molecule type" value="Genomic_DNA"/>
</dbReference>
<dbReference type="OrthoDB" id="9804867at2"/>
<dbReference type="Gene3D" id="1.10.1220.10">
    <property type="entry name" value="Met repressor-like"/>
    <property type="match status" value="1"/>
</dbReference>
<dbReference type="PANTHER" id="PTHR38781:SF1">
    <property type="entry name" value="ANTITOXIN DINJ-RELATED"/>
    <property type="match status" value="1"/>
</dbReference>
<dbReference type="NCBIfam" id="TIGR02384">
    <property type="entry name" value="RelB_DinJ"/>
    <property type="match status" value="1"/>
</dbReference>
<name>A0A1G5GSP4_9FIRM</name>
<evidence type="ECO:0000256" key="2">
    <source>
        <dbReference type="ARBA" id="ARBA00022649"/>
    </source>
</evidence>